<reference evidence="9" key="1">
    <citation type="submission" date="2021-02" db="EMBL/GenBank/DDBJ databases">
        <title>Genome sequence Cadophora malorum strain M34.</title>
        <authorList>
            <person name="Stefanovic E."/>
            <person name="Vu D."/>
            <person name="Scully C."/>
            <person name="Dijksterhuis J."/>
            <person name="Roader J."/>
            <person name="Houbraken J."/>
        </authorList>
    </citation>
    <scope>NUCLEOTIDE SEQUENCE</scope>
    <source>
        <strain evidence="9">M34</strain>
    </source>
</reference>
<evidence type="ECO:0000256" key="3">
    <source>
        <dbReference type="ARBA" id="ARBA00023015"/>
    </source>
</evidence>
<dbReference type="Pfam" id="PF00172">
    <property type="entry name" value="Zn_clus"/>
    <property type="match status" value="1"/>
</dbReference>
<dbReference type="PANTHER" id="PTHR36206:SF4">
    <property type="entry name" value="HYPOTHETICAL CONSERVED PROTEIN (EUROFUNG)-RELATED"/>
    <property type="match status" value="1"/>
</dbReference>
<dbReference type="PROSITE" id="PS00463">
    <property type="entry name" value="ZN2_CY6_FUNGAL_1"/>
    <property type="match status" value="1"/>
</dbReference>
<feature type="compositionally biased region" description="Pro residues" evidence="7">
    <location>
        <begin position="265"/>
        <end position="280"/>
    </location>
</feature>
<dbReference type="GO" id="GO:0008270">
    <property type="term" value="F:zinc ion binding"/>
    <property type="evidence" value="ECO:0007669"/>
    <property type="project" value="InterPro"/>
</dbReference>
<dbReference type="EMBL" id="JAFJYH010000335">
    <property type="protein sequence ID" value="KAG4413064.1"/>
    <property type="molecule type" value="Genomic_DNA"/>
</dbReference>
<keyword evidence="4" id="KW-0238">DNA-binding</keyword>
<dbReference type="PROSITE" id="PS50048">
    <property type="entry name" value="ZN2_CY6_FUNGAL_2"/>
    <property type="match status" value="1"/>
</dbReference>
<dbReference type="SUPFAM" id="SSF57701">
    <property type="entry name" value="Zn2/Cys6 DNA-binding domain"/>
    <property type="match status" value="1"/>
</dbReference>
<dbReference type="OrthoDB" id="2593732at2759"/>
<dbReference type="Proteomes" id="UP000664132">
    <property type="component" value="Unassembled WGS sequence"/>
</dbReference>
<organism evidence="9 10">
    <name type="scientific">Cadophora malorum</name>
    <dbReference type="NCBI Taxonomy" id="108018"/>
    <lineage>
        <taxon>Eukaryota</taxon>
        <taxon>Fungi</taxon>
        <taxon>Dikarya</taxon>
        <taxon>Ascomycota</taxon>
        <taxon>Pezizomycotina</taxon>
        <taxon>Leotiomycetes</taxon>
        <taxon>Helotiales</taxon>
        <taxon>Ploettnerulaceae</taxon>
        <taxon>Cadophora</taxon>
    </lineage>
</organism>
<dbReference type="SMART" id="SM00066">
    <property type="entry name" value="GAL4"/>
    <property type="match status" value="1"/>
</dbReference>
<keyword evidence="3" id="KW-0805">Transcription regulation</keyword>
<evidence type="ECO:0000313" key="9">
    <source>
        <dbReference type="EMBL" id="KAG4413064.1"/>
    </source>
</evidence>
<dbReference type="InterPro" id="IPR052360">
    <property type="entry name" value="Transcr_Regulatory_Proteins"/>
</dbReference>
<comment type="caution">
    <text evidence="9">The sequence shown here is derived from an EMBL/GenBank/DDBJ whole genome shotgun (WGS) entry which is preliminary data.</text>
</comment>
<feature type="region of interest" description="Disordered" evidence="7">
    <location>
        <begin position="263"/>
        <end position="286"/>
    </location>
</feature>
<evidence type="ECO:0000256" key="4">
    <source>
        <dbReference type="ARBA" id="ARBA00023125"/>
    </source>
</evidence>
<dbReference type="AlphaFoldDB" id="A0A8H7T411"/>
<evidence type="ECO:0000256" key="7">
    <source>
        <dbReference type="SAM" id="MobiDB-lite"/>
    </source>
</evidence>
<keyword evidence="2" id="KW-0862">Zinc</keyword>
<dbReference type="Gene3D" id="4.10.240.10">
    <property type="entry name" value="Zn(2)-C6 fungal-type DNA-binding domain"/>
    <property type="match status" value="1"/>
</dbReference>
<keyword evidence="10" id="KW-1185">Reference proteome</keyword>
<proteinExistence type="predicted"/>
<feature type="domain" description="Zn(2)-C6 fungal-type" evidence="8">
    <location>
        <begin position="24"/>
        <end position="52"/>
    </location>
</feature>
<protein>
    <recommendedName>
        <fullName evidence="8">Zn(2)-C6 fungal-type domain-containing protein</fullName>
    </recommendedName>
</protein>
<evidence type="ECO:0000256" key="5">
    <source>
        <dbReference type="ARBA" id="ARBA00023163"/>
    </source>
</evidence>
<keyword evidence="1" id="KW-0479">Metal-binding</keyword>
<accession>A0A8H7T411</accession>
<evidence type="ECO:0000256" key="6">
    <source>
        <dbReference type="ARBA" id="ARBA00023242"/>
    </source>
</evidence>
<dbReference type="InterPro" id="IPR036864">
    <property type="entry name" value="Zn2-C6_fun-type_DNA-bd_sf"/>
</dbReference>
<dbReference type="GO" id="GO:0000981">
    <property type="term" value="F:DNA-binding transcription factor activity, RNA polymerase II-specific"/>
    <property type="evidence" value="ECO:0007669"/>
    <property type="project" value="InterPro"/>
</dbReference>
<evidence type="ECO:0000259" key="8">
    <source>
        <dbReference type="PROSITE" id="PS50048"/>
    </source>
</evidence>
<evidence type="ECO:0000256" key="2">
    <source>
        <dbReference type="ARBA" id="ARBA00022833"/>
    </source>
</evidence>
<gene>
    <name evidence="9" type="ORF">IFR04_013786</name>
</gene>
<keyword evidence="5" id="KW-0804">Transcription</keyword>
<dbReference type="PANTHER" id="PTHR36206">
    <property type="entry name" value="ASPERCRYPTIN BIOSYNTHESIS CLUSTER-SPECIFIC TRANSCRIPTION REGULATOR ATNN-RELATED"/>
    <property type="match status" value="1"/>
</dbReference>
<sequence length="563" mass="63836">MHRPEPVEKKPHSSRRSHAKVRSGCVTCKVRRVKCDEQRPFCKRCAKFGIQCDGYPPPKRPKGLVQRPKQVLLPKFHSIRSQQTPYAAPSVTKFQNEEESRCFEIFSRNTAYEIFPNVEMGRLRLMFLQACEARDAIRHAIIALGALDMTSRVRSQGNVRDAARRDFGSTASRHYKYAVQEYARAIKYAQEEGGQDLRTALMTSLVILAFEGWIGSHEIAVQQIRIGTRLLMEWKQQQKQASTPGPSDDENLLSHVFTRLSIQLRPPPKDQPPQASPPTPLKIDMPPSLQRMPLSFSTITEAGVYYGLIVRFAVTFVSQGLPRIARAGSLTGAYTPGSASEVIPPEITQAQLALTESLHQWMAAFAPLKNGTEFKQLEQRKACITLELHMKATYMGTIKSLAQDEMVFDAYYDIYKDIVDLSEALLNCSPASKIPKFCFDSGVIIPLWFTGHKCRDPVLRRRVIALLLTYPRREGVWDSVFAGLVIECVRGFEEEYIDGGKIPWWARIRTTNFDVDLEKRTVEVQCEQRTSPLSDETVIRRKTVDYYVYTGITLEQVGAVIAR</sequence>
<dbReference type="CDD" id="cd00067">
    <property type="entry name" value="GAL4"/>
    <property type="match status" value="1"/>
</dbReference>
<dbReference type="GO" id="GO:0003677">
    <property type="term" value="F:DNA binding"/>
    <property type="evidence" value="ECO:0007669"/>
    <property type="project" value="UniProtKB-KW"/>
</dbReference>
<evidence type="ECO:0000313" key="10">
    <source>
        <dbReference type="Proteomes" id="UP000664132"/>
    </source>
</evidence>
<name>A0A8H7T411_9HELO</name>
<keyword evidence="6" id="KW-0539">Nucleus</keyword>
<evidence type="ECO:0000256" key="1">
    <source>
        <dbReference type="ARBA" id="ARBA00022723"/>
    </source>
</evidence>
<dbReference type="InterPro" id="IPR001138">
    <property type="entry name" value="Zn2Cys6_DnaBD"/>
</dbReference>